<gene>
    <name evidence="1" type="ORF">ACFP1B_33745</name>
</gene>
<sequence>MQQWTEGPLADLLGAGLVHDRAGHLGMLLDPRLGGRGAGRVLGCLGVGGGVCCGVVDEELVEVLVDGGEDFFGLDHVEFDEWGQAGECQEWIGFCRRGAVAVDVAISDCLADDLRP</sequence>
<evidence type="ECO:0000313" key="2">
    <source>
        <dbReference type="Proteomes" id="UP001596200"/>
    </source>
</evidence>
<accession>A0ABW1GXT8</accession>
<reference evidence="2" key="1">
    <citation type="journal article" date="2019" name="Int. J. Syst. Evol. Microbiol.">
        <title>The Global Catalogue of Microorganisms (GCM) 10K type strain sequencing project: providing services to taxonomists for standard genome sequencing and annotation.</title>
        <authorList>
            <consortium name="The Broad Institute Genomics Platform"/>
            <consortium name="The Broad Institute Genome Sequencing Center for Infectious Disease"/>
            <person name="Wu L."/>
            <person name="Ma J."/>
        </authorList>
    </citation>
    <scope>NUCLEOTIDE SEQUENCE [LARGE SCALE GENOMIC DNA]</scope>
    <source>
        <strain evidence="2">JCM 4147</strain>
    </source>
</reference>
<comment type="caution">
    <text evidence="1">The sequence shown here is derived from an EMBL/GenBank/DDBJ whole genome shotgun (WGS) entry which is preliminary data.</text>
</comment>
<dbReference type="EMBL" id="JBHSPU010000038">
    <property type="protein sequence ID" value="MFC5918357.1"/>
    <property type="molecule type" value="Genomic_DNA"/>
</dbReference>
<organism evidence="1 2">
    <name type="scientific">Streptomyces pulveraceus</name>
    <dbReference type="NCBI Taxonomy" id="68258"/>
    <lineage>
        <taxon>Bacteria</taxon>
        <taxon>Bacillati</taxon>
        <taxon>Actinomycetota</taxon>
        <taxon>Actinomycetes</taxon>
        <taxon>Kitasatosporales</taxon>
        <taxon>Streptomycetaceae</taxon>
        <taxon>Streptomyces</taxon>
    </lineage>
</organism>
<dbReference type="RefSeq" id="WP_344516645.1">
    <property type="nucleotide sequence ID" value="NZ_BAAATU010000040.1"/>
</dbReference>
<evidence type="ECO:0000313" key="1">
    <source>
        <dbReference type="EMBL" id="MFC5918357.1"/>
    </source>
</evidence>
<keyword evidence="2" id="KW-1185">Reference proteome</keyword>
<name>A0ABW1GXT8_9ACTN</name>
<proteinExistence type="predicted"/>
<protein>
    <submittedName>
        <fullName evidence="1">Uncharacterized protein</fullName>
    </submittedName>
</protein>
<dbReference type="Proteomes" id="UP001596200">
    <property type="component" value="Unassembled WGS sequence"/>
</dbReference>